<feature type="domain" description="RING-type" evidence="7">
    <location>
        <begin position="6"/>
        <end position="48"/>
    </location>
</feature>
<dbReference type="Proteomes" id="UP000239899">
    <property type="component" value="Unassembled WGS sequence"/>
</dbReference>
<feature type="compositionally biased region" description="Low complexity" evidence="6">
    <location>
        <begin position="446"/>
        <end position="464"/>
    </location>
</feature>
<evidence type="ECO:0000256" key="4">
    <source>
        <dbReference type="PROSITE-ProRule" id="PRU00175"/>
    </source>
</evidence>
<dbReference type="GO" id="GO:0008270">
    <property type="term" value="F:zinc ion binding"/>
    <property type="evidence" value="ECO:0007669"/>
    <property type="project" value="UniProtKB-KW"/>
</dbReference>
<comment type="caution">
    <text evidence="8">The sequence shown here is derived from an EMBL/GenBank/DDBJ whole genome shotgun (WGS) entry which is preliminary data.</text>
</comment>
<keyword evidence="3" id="KW-0862">Zinc</keyword>
<dbReference type="Gene3D" id="3.30.40.10">
    <property type="entry name" value="Zinc/RING finger domain, C3HC4 (zinc finger)"/>
    <property type="match status" value="1"/>
</dbReference>
<name>A0A2P6U255_CHLSO</name>
<evidence type="ECO:0000256" key="5">
    <source>
        <dbReference type="SAM" id="Coils"/>
    </source>
</evidence>
<sequence length="621" mass="65448">MPGVQCVICLSSDTSTDEWCALRECGHVFHTHCLEQSLEHNRRCPQCRTDYSGRKYGGGKLPYQRVFFEFSDEPLSQPLPAGGGGAGGGGGGGADLAQVAFLQGQLRDKDRRLQTMATQLVESEDKATQLQADLSLARSGLRDTEARLQAKIGELSREHKQVKSLANQVANLTAQLKTESGRTALLNLAADHTLVGSALGTEVRKLVQLGMKAPNDFWEKLMSERNSIIAANNNRHARERSALERQQEKLQAEVARLQGEMAVLRRSLTAAWQGQPGGTAMLADTLLDAPQQRAPAGPRHALRRFGGGSTAGGAGGGASSSAAAAAADDEDPLLQSYDLLDSMRVADLPAARQRQPSDHQTQQAQQQQAQQQQQQQQQQACQITAGASVDEDEIVLLDGSEEQWQDEAEGQQWEDEEEVCLSEEELDLQPQLQQSQQTAAPPPPAQQQQQQAAAASQQQRQQQAGGSSLLGKRQVAAAAAAAADENCLGGNGAGAALLPLAAGPGRAALHRGPGKTFIRNTSAASLGIDRGRYISSGPDGKGGVATAYQSGKSGGGAVRMAQRQLDLPALQQAGGAKKARSGGSSQSSGGSAEAAAAAALRRNNALPITSFFSKAPSGSRQ</sequence>
<evidence type="ECO:0000256" key="1">
    <source>
        <dbReference type="ARBA" id="ARBA00022723"/>
    </source>
</evidence>
<dbReference type="Pfam" id="PF13639">
    <property type="entry name" value="zf-RING_2"/>
    <property type="match status" value="1"/>
</dbReference>
<gene>
    <name evidence="8" type="ORF">C2E21_1164</name>
</gene>
<evidence type="ECO:0000256" key="3">
    <source>
        <dbReference type="ARBA" id="ARBA00022833"/>
    </source>
</evidence>
<feature type="coiled-coil region" evidence="5">
    <location>
        <begin position="113"/>
        <end position="182"/>
    </location>
</feature>
<keyword evidence="2 4" id="KW-0863">Zinc-finger</keyword>
<dbReference type="GO" id="GO:0061630">
    <property type="term" value="F:ubiquitin protein ligase activity"/>
    <property type="evidence" value="ECO:0007669"/>
    <property type="project" value="TreeGrafter"/>
</dbReference>
<feature type="compositionally biased region" description="Low complexity" evidence="6">
    <location>
        <begin position="573"/>
        <end position="597"/>
    </location>
</feature>
<dbReference type="PANTHER" id="PTHR45969">
    <property type="entry name" value="RING ZINC FINGER PROTEIN-RELATED"/>
    <property type="match status" value="1"/>
</dbReference>
<keyword evidence="5" id="KW-0175">Coiled coil</keyword>
<evidence type="ECO:0000256" key="6">
    <source>
        <dbReference type="SAM" id="MobiDB-lite"/>
    </source>
</evidence>
<dbReference type="InterPro" id="IPR001841">
    <property type="entry name" value="Znf_RING"/>
</dbReference>
<dbReference type="OrthoDB" id="551905at2759"/>
<protein>
    <recommendedName>
        <fullName evidence="7">RING-type domain-containing protein</fullName>
    </recommendedName>
</protein>
<evidence type="ECO:0000313" key="9">
    <source>
        <dbReference type="Proteomes" id="UP000239899"/>
    </source>
</evidence>
<feature type="region of interest" description="Disordered" evidence="6">
    <location>
        <begin position="350"/>
        <end position="371"/>
    </location>
</feature>
<dbReference type="GO" id="GO:0016567">
    <property type="term" value="P:protein ubiquitination"/>
    <property type="evidence" value="ECO:0007669"/>
    <property type="project" value="UniProtKB-UniPathway"/>
</dbReference>
<proteinExistence type="predicted"/>
<evidence type="ECO:0000256" key="2">
    <source>
        <dbReference type="ARBA" id="ARBA00022771"/>
    </source>
</evidence>
<dbReference type="PROSITE" id="PS50089">
    <property type="entry name" value="ZF_RING_2"/>
    <property type="match status" value="1"/>
</dbReference>
<feature type="compositionally biased region" description="Acidic residues" evidence="6">
    <location>
        <begin position="403"/>
        <end position="427"/>
    </location>
</feature>
<keyword evidence="9" id="KW-1185">Reference proteome</keyword>
<reference evidence="8 9" key="1">
    <citation type="journal article" date="2018" name="Plant J.">
        <title>Genome sequences of Chlorella sorokiniana UTEX 1602 and Micractinium conductrix SAG 241.80: implications to maltose excretion by a green alga.</title>
        <authorList>
            <person name="Arriola M.B."/>
            <person name="Velmurugan N."/>
            <person name="Zhang Y."/>
            <person name="Plunkett M.H."/>
            <person name="Hondzo H."/>
            <person name="Barney B.M."/>
        </authorList>
    </citation>
    <scope>NUCLEOTIDE SEQUENCE [LARGE SCALE GENOMIC DNA]</scope>
    <source>
        <strain evidence="9">UTEX 1602</strain>
    </source>
</reference>
<feature type="region of interest" description="Disordered" evidence="6">
    <location>
        <begin position="292"/>
        <end position="327"/>
    </location>
</feature>
<dbReference type="UniPathway" id="UPA00143"/>
<dbReference type="STRING" id="3076.A0A2P6U255"/>
<evidence type="ECO:0000259" key="7">
    <source>
        <dbReference type="PROSITE" id="PS50089"/>
    </source>
</evidence>
<feature type="compositionally biased region" description="Low complexity" evidence="6">
    <location>
        <begin position="360"/>
        <end position="371"/>
    </location>
</feature>
<dbReference type="InterPro" id="IPR013083">
    <property type="entry name" value="Znf_RING/FYVE/PHD"/>
</dbReference>
<dbReference type="EMBL" id="LHPG02000002">
    <property type="protein sequence ID" value="PRW60389.1"/>
    <property type="molecule type" value="Genomic_DNA"/>
</dbReference>
<evidence type="ECO:0000313" key="8">
    <source>
        <dbReference type="EMBL" id="PRW60389.1"/>
    </source>
</evidence>
<dbReference type="AlphaFoldDB" id="A0A2P6U255"/>
<organism evidence="8 9">
    <name type="scientific">Chlorella sorokiniana</name>
    <name type="common">Freshwater green alga</name>
    <dbReference type="NCBI Taxonomy" id="3076"/>
    <lineage>
        <taxon>Eukaryota</taxon>
        <taxon>Viridiplantae</taxon>
        <taxon>Chlorophyta</taxon>
        <taxon>core chlorophytes</taxon>
        <taxon>Trebouxiophyceae</taxon>
        <taxon>Chlorellales</taxon>
        <taxon>Chlorellaceae</taxon>
        <taxon>Chlorella clade</taxon>
        <taxon>Chlorella</taxon>
    </lineage>
</organism>
<feature type="compositionally biased region" description="Low complexity" evidence="6">
    <location>
        <begin position="428"/>
        <end position="439"/>
    </location>
</feature>
<dbReference type="CDD" id="cd16448">
    <property type="entry name" value="RING-H2"/>
    <property type="match status" value="1"/>
</dbReference>
<feature type="compositionally biased region" description="Gly residues" evidence="6">
    <location>
        <begin position="305"/>
        <end position="318"/>
    </location>
</feature>
<feature type="coiled-coil region" evidence="5">
    <location>
        <begin position="233"/>
        <end position="267"/>
    </location>
</feature>
<accession>A0A2P6U255</accession>
<dbReference type="SUPFAM" id="SSF57850">
    <property type="entry name" value="RING/U-box"/>
    <property type="match status" value="1"/>
</dbReference>
<feature type="region of interest" description="Disordered" evidence="6">
    <location>
        <begin position="533"/>
        <end position="597"/>
    </location>
</feature>
<dbReference type="PANTHER" id="PTHR45969:SF69">
    <property type="entry name" value="FINGER DOMAIN PROTEIN, PUTATIVE (AFU_ORTHOLOGUE AFUA_3G12190)-RELATED"/>
    <property type="match status" value="1"/>
</dbReference>
<keyword evidence="1" id="KW-0479">Metal-binding</keyword>
<feature type="region of interest" description="Disordered" evidence="6">
    <location>
        <begin position="403"/>
        <end position="475"/>
    </location>
</feature>
<dbReference type="SMART" id="SM00184">
    <property type="entry name" value="RING"/>
    <property type="match status" value="1"/>
</dbReference>